<accession>A0A8C0HCW5</accession>
<dbReference type="PANTHER" id="PTHR11412">
    <property type="entry name" value="MACROGLOBULIN / COMPLEMENT"/>
    <property type="match status" value="1"/>
</dbReference>
<sequence length="159" mass="18348">VGRWDFLRLWGLFLLLCPFTHPGRVPLGTRLSYPSTEKVCMDLSNVKSSMLFSITLETKIKTYKLLDRFVWEKRQLKCFSFPVSIFTTIQLSVRGGKSKITEKKQVLIQRANNSTFVQTDKPLYMPGQLVRFRIVTLNSNFIPLNDKVSNVAGEEERGR</sequence>
<evidence type="ECO:0000313" key="2">
    <source>
        <dbReference type="Ensembl" id="ENSCABP00000017098.1"/>
    </source>
</evidence>
<dbReference type="PANTHER" id="PTHR11412:SF182">
    <property type="entry name" value="ALPHA-2-MACROGLOBULIN-LIKE PROTEIN 1"/>
    <property type="match status" value="1"/>
</dbReference>
<feature type="signal peptide" evidence="1">
    <location>
        <begin position="1"/>
        <end position="22"/>
    </location>
</feature>
<dbReference type="Proteomes" id="UP000694404">
    <property type="component" value="Unplaced"/>
</dbReference>
<dbReference type="AlphaFoldDB" id="A0A8C0HCW5"/>
<dbReference type="OMA" id="LIATCHI"/>
<dbReference type="GeneTree" id="ENSGT00940000163018"/>
<proteinExistence type="predicted"/>
<evidence type="ECO:0000313" key="3">
    <source>
        <dbReference type="Proteomes" id="UP000694404"/>
    </source>
</evidence>
<evidence type="ECO:0000256" key="1">
    <source>
        <dbReference type="SAM" id="SignalP"/>
    </source>
</evidence>
<keyword evidence="1" id="KW-0732">Signal</keyword>
<name>A0A8C0HCW5_CHEAB</name>
<reference evidence="2" key="2">
    <citation type="submission" date="2025-09" db="UniProtKB">
        <authorList>
            <consortium name="Ensembl"/>
        </authorList>
    </citation>
    <scope>IDENTIFICATION</scope>
</reference>
<keyword evidence="3" id="KW-1185">Reference proteome</keyword>
<dbReference type="Gene3D" id="2.60.40.1930">
    <property type="match status" value="2"/>
</dbReference>
<protein>
    <submittedName>
        <fullName evidence="2">Uncharacterized protein</fullName>
    </submittedName>
</protein>
<feature type="chain" id="PRO_5034326191" evidence="1">
    <location>
        <begin position="23"/>
        <end position="159"/>
    </location>
</feature>
<dbReference type="Ensembl" id="ENSCABT00000018735.1">
    <property type="protein sequence ID" value="ENSCABP00000017098.1"/>
    <property type="gene ID" value="ENSCABG00000012697.1"/>
</dbReference>
<organism evidence="2 3">
    <name type="scientific">Chelonoidis abingdonii</name>
    <name type="common">Abingdon island giant tortoise</name>
    <name type="synonym">Testudo abingdonii</name>
    <dbReference type="NCBI Taxonomy" id="106734"/>
    <lineage>
        <taxon>Eukaryota</taxon>
        <taxon>Metazoa</taxon>
        <taxon>Chordata</taxon>
        <taxon>Craniata</taxon>
        <taxon>Vertebrata</taxon>
        <taxon>Euteleostomi</taxon>
        <taxon>Archelosauria</taxon>
        <taxon>Testudinata</taxon>
        <taxon>Testudines</taxon>
        <taxon>Cryptodira</taxon>
        <taxon>Durocryptodira</taxon>
        <taxon>Testudinoidea</taxon>
        <taxon>Testudinidae</taxon>
        <taxon>Chelonoidis</taxon>
    </lineage>
</organism>
<dbReference type="InterPro" id="IPR050473">
    <property type="entry name" value="A2M/Complement_sys"/>
</dbReference>
<reference evidence="2" key="1">
    <citation type="submission" date="2025-08" db="UniProtKB">
        <authorList>
            <consortium name="Ensembl"/>
        </authorList>
    </citation>
    <scope>IDENTIFICATION</scope>
</reference>